<dbReference type="EMBL" id="PDCK01000043">
    <property type="protein sequence ID" value="PRQ35824.1"/>
    <property type="molecule type" value="Genomic_DNA"/>
</dbReference>
<reference evidence="1 2" key="1">
    <citation type="journal article" date="2018" name="Nat. Genet.">
        <title>The Rosa genome provides new insights in the design of modern roses.</title>
        <authorList>
            <person name="Bendahmane M."/>
        </authorList>
    </citation>
    <scope>NUCLEOTIDE SEQUENCE [LARGE SCALE GENOMIC DNA]</scope>
    <source>
        <strain evidence="2">cv. Old Blush</strain>
    </source>
</reference>
<evidence type="ECO:0000313" key="1">
    <source>
        <dbReference type="EMBL" id="PRQ35824.1"/>
    </source>
</evidence>
<protein>
    <submittedName>
        <fullName evidence="1">Uncharacterized protein</fullName>
    </submittedName>
</protein>
<sequence length="96" mass="10847">MLVNVEKGLGQSRVSTSCLQHSPPYRQHPPPTHFHFYFTIFAEHILRNYRLQTQIPSASTQKPNSPFLPNLNKNGGTSHGNGLEAIEVPIFFCCRV</sequence>
<dbReference type="AlphaFoldDB" id="A0A2P6QNR4"/>
<accession>A0A2P6QNR4</accession>
<evidence type="ECO:0000313" key="2">
    <source>
        <dbReference type="Proteomes" id="UP000238479"/>
    </source>
</evidence>
<organism evidence="1 2">
    <name type="scientific">Rosa chinensis</name>
    <name type="common">China rose</name>
    <dbReference type="NCBI Taxonomy" id="74649"/>
    <lineage>
        <taxon>Eukaryota</taxon>
        <taxon>Viridiplantae</taxon>
        <taxon>Streptophyta</taxon>
        <taxon>Embryophyta</taxon>
        <taxon>Tracheophyta</taxon>
        <taxon>Spermatophyta</taxon>
        <taxon>Magnoliopsida</taxon>
        <taxon>eudicotyledons</taxon>
        <taxon>Gunneridae</taxon>
        <taxon>Pentapetalae</taxon>
        <taxon>rosids</taxon>
        <taxon>fabids</taxon>
        <taxon>Rosales</taxon>
        <taxon>Rosaceae</taxon>
        <taxon>Rosoideae</taxon>
        <taxon>Rosoideae incertae sedis</taxon>
        <taxon>Rosa</taxon>
    </lineage>
</organism>
<keyword evidence="2" id="KW-1185">Reference proteome</keyword>
<dbReference type="Gramene" id="PRQ35824">
    <property type="protein sequence ID" value="PRQ35824"/>
    <property type="gene ID" value="RchiOBHm_Chr5g0084161"/>
</dbReference>
<gene>
    <name evidence="1" type="ORF">RchiOBHm_Chr5g0084161</name>
</gene>
<comment type="caution">
    <text evidence="1">The sequence shown here is derived from an EMBL/GenBank/DDBJ whole genome shotgun (WGS) entry which is preliminary data.</text>
</comment>
<dbReference type="Proteomes" id="UP000238479">
    <property type="component" value="Chromosome 5"/>
</dbReference>
<name>A0A2P6QNR4_ROSCH</name>
<proteinExistence type="predicted"/>